<dbReference type="RefSeq" id="WP_102244152.1">
    <property type="nucleotide sequence ID" value="NZ_CP025704.1"/>
</dbReference>
<dbReference type="KEGG" id="bsto:C0V70_12260"/>
<keyword evidence="2" id="KW-1185">Reference proteome</keyword>
<proteinExistence type="predicted"/>
<gene>
    <name evidence="1" type="ORF">C0V70_12260</name>
</gene>
<dbReference type="AlphaFoldDB" id="A0A2K9NTL2"/>
<sequence length="258" mass="29819">MEEHEYEKASTVQDLFEYEHWYYKIENAYGLSNGRLIGGSLSFISNGRLSKNYAPTLNIPDSRVSYQGFHAFELYYEEHFKADSDKNKLALRIKVKGSPLKGKESNNTYSGKDLSLGFLYSHRHEDWRFYGDIHADIIGREKTWKQNGEKETVNAYSQFGTLLGTQWLLGKWFVEGNALFYLTTDYNSHSASYTRLTDKGFIVGGKFALGYFLSERSFMTLEHVRKGSNFNVITESTNDATEFEIETQYSKLGVSWFF</sequence>
<organism evidence="1 2">
    <name type="scientific">Bacteriovorax stolpii</name>
    <name type="common">Bdellovibrio stolpii</name>
    <dbReference type="NCBI Taxonomy" id="960"/>
    <lineage>
        <taxon>Bacteria</taxon>
        <taxon>Pseudomonadati</taxon>
        <taxon>Bdellovibrionota</taxon>
        <taxon>Bacteriovoracia</taxon>
        <taxon>Bacteriovoracales</taxon>
        <taxon>Bacteriovoracaceae</taxon>
        <taxon>Bacteriovorax</taxon>
    </lineage>
</organism>
<accession>A0A2K9NTL2</accession>
<protein>
    <submittedName>
        <fullName evidence="1">Uncharacterized protein</fullName>
    </submittedName>
</protein>
<dbReference type="Proteomes" id="UP000235584">
    <property type="component" value="Chromosome"/>
</dbReference>
<dbReference type="EMBL" id="CP025704">
    <property type="protein sequence ID" value="AUN98861.1"/>
    <property type="molecule type" value="Genomic_DNA"/>
</dbReference>
<evidence type="ECO:0000313" key="1">
    <source>
        <dbReference type="EMBL" id="AUN98861.1"/>
    </source>
</evidence>
<reference evidence="1 2" key="1">
    <citation type="submission" date="2018-01" db="EMBL/GenBank/DDBJ databases">
        <title>Complete genome sequence of Bacteriovorax stolpii DSM12778.</title>
        <authorList>
            <person name="Tang B."/>
            <person name="Chang J."/>
        </authorList>
    </citation>
    <scope>NUCLEOTIDE SEQUENCE [LARGE SCALE GENOMIC DNA]</scope>
    <source>
        <strain evidence="1 2">DSM 12778</strain>
    </source>
</reference>
<evidence type="ECO:0000313" key="2">
    <source>
        <dbReference type="Proteomes" id="UP000235584"/>
    </source>
</evidence>
<name>A0A2K9NTL2_BACTC</name>